<dbReference type="HOGENOM" id="CLU_007207_0_4_9"/>
<dbReference type="InterPro" id="IPR001670">
    <property type="entry name" value="ADH_Fe/GldA"/>
</dbReference>
<gene>
    <name evidence="4" type="ORF">CLOHYLEM_07389</name>
</gene>
<dbReference type="FunFam" id="3.40.50.1970:FF:000003">
    <property type="entry name" value="Alcohol dehydrogenase, iron-containing"/>
    <property type="match status" value="1"/>
</dbReference>
<dbReference type="OrthoDB" id="9804734at2"/>
<dbReference type="EMBL" id="ABYI02000041">
    <property type="protein sequence ID" value="EEG72386.1"/>
    <property type="molecule type" value="Genomic_DNA"/>
</dbReference>
<evidence type="ECO:0000259" key="3">
    <source>
        <dbReference type="Pfam" id="PF25137"/>
    </source>
</evidence>
<evidence type="ECO:0000259" key="2">
    <source>
        <dbReference type="Pfam" id="PF00465"/>
    </source>
</evidence>
<dbReference type="Gene3D" id="1.20.1090.10">
    <property type="entry name" value="Dehydroquinate synthase-like - alpha domain"/>
    <property type="match status" value="1"/>
</dbReference>
<dbReference type="PANTHER" id="PTHR11496:SF104">
    <property type="entry name" value="3-DEOXY-ALPHA-D-MANNO-OCTULOSONATE 8-OXIDASE"/>
    <property type="match status" value="1"/>
</dbReference>
<dbReference type="InterPro" id="IPR039697">
    <property type="entry name" value="Alcohol_dehydrogenase_Fe"/>
</dbReference>
<dbReference type="Proteomes" id="UP000004893">
    <property type="component" value="Unassembled WGS sequence"/>
</dbReference>
<dbReference type="Gene3D" id="3.40.50.1970">
    <property type="match status" value="1"/>
</dbReference>
<dbReference type="eggNOG" id="COG1454">
    <property type="taxonomic scope" value="Bacteria"/>
</dbReference>
<feature type="domain" description="Fe-containing alcohol dehydrogenase-like C-terminal" evidence="3">
    <location>
        <begin position="193"/>
        <end position="389"/>
    </location>
</feature>
<evidence type="ECO:0000313" key="5">
    <source>
        <dbReference type="Proteomes" id="UP000004893"/>
    </source>
</evidence>
<dbReference type="GO" id="GO:0046872">
    <property type="term" value="F:metal ion binding"/>
    <property type="evidence" value="ECO:0007669"/>
    <property type="project" value="InterPro"/>
</dbReference>
<organism evidence="4 5">
    <name type="scientific">[Clostridium] hylemonae DSM 15053</name>
    <dbReference type="NCBI Taxonomy" id="553973"/>
    <lineage>
        <taxon>Bacteria</taxon>
        <taxon>Bacillati</taxon>
        <taxon>Bacillota</taxon>
        <taxon>Clostridia</taxon>
        <taxon>Lachnospirales</taxon>
        <taxon>Lachnospiraceae</taxon>
    </lineage>
</organism>
<dbReference type="STRING" id="553973.CLOHYLEM_07389"/>
<reference evidence="4" key="2">
    <citation type="submission" date="2013-06" db="EMBL/GenBank/DDBJ databases">
        <title>Draft genome sequence of Clostridium hylemonae (DSM 15053).</title>
        <authorList>
            <person name="Sudarsanam P."/>
            <person name="Ley R."/>
            <person name="Guruge J."/>
            <person name="Turnbaugh P.J."/>
            <person name="Mahowald M."/>
            <person name="Liep D."/>
            <person name="Gordon J."/>
        </authorList>
    </citation>
    <scope>NUCLEOTIDE SEQUENCE</scope>
    <source>
        <strain evidence="4">DSM 15053</strain>
    </source>
</reference>
<dbReference type="Pfam" id="PF25137">
    <property type="entry name" value="ADH_Fe_C"/>
    <property type="match status" value="1"/>
</dbReference>
<accession>C0C5K2</accession>
<evidence type="ECO:0000256" key="1">
    <source>
        <dbReference type="ARBA" id="ARBA00023002"/>
    </source>
</evidence>
<keyword evidence="1 4" id="KW-0560">Oxidoreductase</keyword>
<evidence type="ECO:0000313" key="4">
    <source>
        <dbReference type="EMBL" id="EEG72386.1"/>
    </source>
</evidence>
<dbReference type="SUPFAM" id="SSF56796">
    <property type="entry name" value="Dehydroquinate synthase-like"/>
    <property type="match status" value="1"/>
</dbReference>
<dbReference type="PANTHER" id="PTHR11496">
    <property type="entry name" value="ALCOHOL DEHYDROGENASE"/>
    <property type="match status" value="1"/>
</dbReference>
<dbReference type="AlphaFoldDB" id="C0C5K2"/>
<sequence>MMKFNFNNPTDLYFGTGSLNELGSHTMPGKKALVLISNGRSTIENGYLDRTLAELKRAGAEAAVFAKIMENPVKEVIMEGADFARENGCDFIVALGGGAVIDSSAAISAMAVNEGVLWDYVCGGTGKCRPIINKGLPVVAIATTSGTGSEMNGFGVISNLETNEKIGFGGPAFTPVLAIVDPELMLTVPPKYTAYQGFDALFHNTEVMMSKGVNILSETIALSAIESIAKYLPRAVKDGRDLEAREHVAYGSTMAGITMQLTSTTAQHSMEHSMSAYHHELPHGAGLIMISKAFAEFFIEKHVCDEQFIKMAKAMGLKHADRPEDFITALVRLQEACGVADLKMSDFGFSADEAMTLAKGARSMQGGLFEANPCEMTDEDCAAIFEKSYC</sequence>
<dbReference type="RefSeq" id="WP_006444733.1">
    <property type="nucleotide sequence ID" value="NZ_CP036524.1"/>
</dbReference>
<dbReference type="Pfam" id="PF00465">
    <property type="entry name" value="Fe-ADH"/>
    <property type="match status" value="1"/>
</dbReference>
<reference evidence="4" key="1">
    <citation type="submission" date="2009-02" db="EMBL/GenBank/DDBJ databases">
        <authorList>
            <person name="Fulton L."/>
            <person name="Clifton S."/>
            <person name="Fulton B."/>
            <person name="Xu J."/>
            <person name="Minx P."/>
            <person name="Pepin K.H."/>
            <person name="Johnson M."/>
            <person name="Bhonagiri V."/>
            <person name="Nash W.E."/>
            <person name="Mardis E.R."/>
            <person name="Wilson R.K."/>
        </authorList>
    </citation>
    <scope>NUCLEOTIDE SEQUENCE [LARGE SCALE GENOMIC DNA]</scope>
    <source>
        <strain evidence="4">DSM 15053</strain>
    </source>
</reference>
<protein>
    <submittedName>
        <fullName evidence="4">Alcohol dehydrogenase, iron-dependent</fullName>
        <ecNumber evidence="4">1.1.1.1</ecNumber>
    </submittedName>
</protein>
<comment type="caution">
    <text evidence="4">The sequence shown here is derived from an EMBL/GenBank/DDBJ whole genome shotgun (WGS) entry which is preliminary data.</text>
</comment>
<proteinExistence type="predicted"/>
<dbReference type="CDD" id="cd08185">
    <property type="entry name" value="Fe-ADH-like"/>
    <property type="match status" value="1"/>
</dbReference>
<name>C0C5K2_9FIRM</name>
<dbReference type="EC" id="1.1.1.1" evidence="4"/>
<feature type="domain" description="Alcohol dehydrogenase iron-type/glycerol dehydrogenase GldA" evidence="2">
    <location>
        <begin position="9"/>
        <end position="182"/>
    </location>
</feature>
<dbReference type="InterPro" id="IPR056798">
    <property type="entry name" value="ADH_Fe_C"/>
</dbReference>
<keyword evidence="5" id="KW-1185">Reference proteome</keyword>
<dbReference type="GO" id="GO:0004022">
    <property type="term" value="F:alcohol dehydrogenase (NAD+) activity"/>
    <property type="evidence" value="ECO:0007669"/>
    <property type="project" value="UniProtKB-EC"/>
</dbReference>